<dbReference type="Proteomes" id="UP001148629">
    <property type="component" value="Unassembled WGS sequence"/>
</dbReference>
<name>A0ACC1S0P0_9HYPO</name>
<proteinExistence type="predicted"/>
<accession>A0ACC1S0P0</accession>
<protein>
    <submittedName>
        <fullName evidence="1">Uncharacterized protein</fullName>
    </submittedName>
</protein>
<dbReference type="EMBL" id="JANRMS010001265">
    <property type="protein sequence ID" value="KAJ3529640.1"/>
    <property type="molecule type" value="Genomic_DNA"/>
</dbReference>
<evidence type="ECO:0000313" key="2">
    <source>
        <dbReference type="Proteomes" id="UP001148629"/>
    </source>
</evidence>
<sequence>MVNITILGAGVTGMTIASQLPTDYKITIVGRHLPGDPDDFDFASPWAGACWVGVPDSSPRDQKLQLDSYAGLWKIASEHPDSGLRISEVTEIMEHGSPDAIWFRTRIPGFRFLSPHELPARATWGMTYKSIIISPPVFLRWMKARLEARGVSFKRMNIQNLDELKGFGHDILINASGASSKHLPGVADKTLIPCRLQSIVIEKKWDKGFIYRGRDGFYFNIFGRPDGTCYVGGFKDFGHDDRTIYDSQRQTVQFLLLHLDCLGLILVLQILSRGHEVLPDVMPSDQPQDYKILYDIATSYTLRPQKDGGTRVEKEVINGQRVVHAYGQEAGGFTYSFGIARAVNELVAQYAYEMPTSSHL</sequence>
<organism evidence="1 2">
    <name type="scientific">Fusarium decemcellulare</name>
    <dbReference type="NCBI Taxonomy" id="57161"/>
    <lineage>
        <taxon>Eukaryota</taxon>
        <taxon>Fungi</taxon>
        <taxon>Dikarya</taxon>
        <taxon>Ascomycota</taxon>
        <taxon>Pezizomycotina</taxon>
        <taxon>Sordariomycetes</taxon>
        <taxon>Hypocreomycetidae</taxon>
        <taxon>Hypocreales</taxon>
        <taxon>Nectriaceae</taxon>
        <taxon>Fusarium</taxon>
        <taxon>Fusarium decemcellulare species complex</taxon>
    </lineage>
</organism>
<comment type="caution">
    <text evidence="1">The sequence shown here is derived from an EMBL/GenBank/DDBJ whole genome shotgun (WGS) entry which is preliminary data.</text>
</comment>
<keyword evidence="2" id="KW-1185">Reference proteome</keyword>
<reference evidence="1" key="1">
    <citation type="submission" date="2022-08" db="EMBL/GenBank/DDBJ databases">
        <title>Genome Sequence of Fusarium decemcellulare.</title>
        <authorList>
            <person name="Buettner E."/>
        </authorList>
    </citation>
    <scope>NUCLEOTIDE SEQUENCE</scope>
    <source>
        <strain evidence="1">Babe19</strain>
    </source>
</reference>
<gene>
    <name evidence="1" type="ORF">NM208_g9670</name>
</gene>
<evidence type="ECO:0000313" key="1">
    <source>
        <dbReference type="EMBL" id="KAJ3529640.1"/>
    </source>
</evidence>